<organism evidence="2">
    <name type="scientific">uncultured Caudovirales phage</name>
    <dbReference type="NCBI Taxonomy" id="2100421"/>
    <lineage>
        <taxon>Viruses</taxon>
        <taxon>Duplodnaviria</taxon>
        <taxon>Heunggongvirae</taxon>
        <taxon>Uroviricota</taxon>
        <taxon>Caudoviricetes</taxon>
        <taxon>Peduoviridae</taxon>
        <taxon>Maltschvirus</taxon>
        <taxon>Maltschvirus maltsch</taxon>
    </lineage>
</organism>
<feature type="compositionally biased region" description="Polar residues" evidence="1">
    <location>
        <begin position="49"/>
        <end position="68"/>
    </location>
</feature>
<proteinExistence type="predicted"/>
<feature type="region of interest" description="Disordered" evidence="1">
    <location>
        <begin position="49"/>
        <end position="71"/>
    </location>
</feature>
<feature type="region of interest" description="Disordered" evidence="1">
    <location>
        <begin position="491"/>
        <end position="514"/>
    </location>
</feature>
<evidence type="ECO:0000256" key="1">
    <source>
        <dbReference type="SAM" id="MobiDB-lite"/>
    </source>
</evidence>
<protein>
    <submittedName>
        <fullName evidence="2">Uncharacterized protein</fullName>
    </submittedName>
</protein>
<sequence length="514" mass="53715">MALDSNIAMGVRGIELQNPLAQYGQIAAIQNAQNQNALAQFQLGSAQRQEQTQNALSESYRNSINPETGQLDPKKLISNVAQSNAAHMLPDIQAKLLESQTKEATLKKTGVETSEKEFKLAQDKLKHGWMSMGEASTPQAAIEKLQDGVKQGYFDFATASAEAQKIQNMTPDQYKQYRIQKVMGLLDAKDQLGAMLPKVARQEAGGKVVSIQDNPMLPGYGLPVAGMDITKTATIGEITGQGQLGLAKQKFAWEQANPGFELKEAEDGSIVGVNKRTLQAFPVTVGGAAPAAPAATPAGAGMPSARVPAIPGMASVLDQQAPAATATAAKPLMGKGTAMSESQSNAAMFGGAMAQAQNTIKQLEKSGTVKNAVVPGLLTGLAQMVPFGVGEGVGNVIQSTFNADPTGLIGPNAEQQKLAQAQLAFATAYLRKTSGASFGASEVSNTIKEFFPLIGEGKDVIAQKAAARERAIEGMKISTNKEGKKYIENYGGGSTPTAAGGGGVDLSNPLLRTP</sequence>
<accession>A0A6J7WBF8</accession>
<dbReference type="EMBL" id="LR798217">
    <property type="protein sequence ID" value="CAB5194923.1"/>
    <property type="molecule type" value="Genomic_DNA"/>
</dbReference>
<gene>
    <name evidence="2" type="ORF">UFOVP173_32</name>
</gene>
<name>A0A6J7WBF8_9CAUD</name>
<evidence type="ECO:0000313" key="2">
    <source>
        <dbReference type="EMBL" id="CAB5194923.1"/>
    </source>
</evidence>
<reference evidence="2" key="1">
    <citation type="submission" date="2020-05" db="EMBL/GenBank/DDBJ databases">
        <authorList>
            <person name="Chiriac C."/>
            <person name="Salcher M."/>
            <person name="Ghai R."/>
            <person name="Kavagutti S V."/>
        </authorList>
    </citation>
    <scope>NUCLEOTIDE SEQUENCE</scope>
</reference>
<feature type="compositionally biased region" description="Gly residues" evidence="1">
    <location>
        <begin position="491"/>
        <end position="504"/>
    </location>
</feature>